<dbReference type="KEGG" id="aasc:A4S02_00330"/>
<organism evidence="1 2">
    <name type="scientific">Acetobacter ascendens</name>
    <dbReference type="NCBI Taxonomy" id="481146"/>
    <lineage>
        <taxon>Bacteria</taxon>
        <taxon>Pseudomonadati</taxon>
        <taxon>Pseudomonadota</taxon>
        <taxon>Alphaproteobacteria</taxon>
        <taxon>Acetobacterales</taxon>
        <taxon>Acetobacteraceae</taxon>
        <taxon>Acetobacter</taxon>
    </lineage>
</organism>
<dbReference type="EMBL" id="CP015164">
    <property type="protein sequence ID" value="AOW45456.1"/>
    <property type="molecule type" value="Genomic_DNA"/>
</dbReference>
<dbReference type="Proteomes" id="UP000175973">
    <property type="component" value="Chromosome"/>
</dbReference>
<accession>A0A1D8QSZ0</accession>
<evidence type="ECO:0000313" key="1">
    <source>
        <dbReference type="EMBL" id="AOW45456.1"/>
    </source>
</evidence>
<name>A0A1D8QSZ0_9PROT</name>
<sequence length="64" mass="7410">MLYGLSDQFGLCNRQYNGERTTAAISCMRNLRGINTSMSFMPDRQENFPTSRCLAFHEWDDQIA</sequence>
<reference evidence="2" key="1">
    <citation type="submission" date="2016-04" db="EMBL/GenBank/DDBJ databases">
        <authorList>
            <person name="Jeon C.O."/>
            <person name="Cho G.Y."/>
            <person name="Jeong H.I."/>
            <person name="Kim K.H."/>
        </authorList>
    </citation>
    <scope>NUCLEOTIDE SEQUENCE [LARGE SCALE GENOMIC DNA]</scope>
    <source>
        <strain evidence="2">LMG 1590</strain>
    </source>
</reference>
<dbReference type="AlphaFoldDB" id="A0A1D8QSZ0"/>
<gene>
    <name evidence="1" type="ORF">A4S02_00330</name>
</gene>
<protein>
    <submittedName>
        <fullName evidence="1">Uncharacterized protein</fullName>
    </submittedName>
</protein>
<evidence type="ECO:0000313" key="2">
    <source>
        <dbReference type="Proteomes" id="UP000175973"/>
    </source>
</evidence>
<keyword evidence="2" id="KW-1185">Reference proteome</keyword>
<proteinExistence type="predicted"/>